<dbReference type="GO" id="GO:0060320">
    <property type="term" value="P:rejection of self pollen"/>
    <property type="evidence" value="ECO:0007669"/>
    <property type="project" value="UniProtKB-KW"/>
</dbReference>
<evidence type="ECO:0000313" key="8">
    <source>
        <dbReference type="Proteomes" id="UP001443914"/>
    </source>
</evidence>
<keyword evidence="3 6" id="KW-0713">Self-incompatibility</keyword>
<keyword evidence="8" id="KW-1185">Reference proteome</keyword>
<evidence type="ECO:0000256" key="4">
    <source>
        <dbReference type="ARBA" id="ARBA00022525"/>
    </source>
</evidence>
<dbReference type="Proteomes" id="UP001443914">
    <property type="component" value="Unassembled WGS sequence"/>
</dbReference>
<reference evidence="7" key="1">
    <citation type="submission" date="2024-03" db="EMBL/GenBank/DDBJ databases">
        <title>WGS assembly of Saponaria officinalis var. Norfolk2.</title>
        <authorList>
            <person name="Jenkins J."/>
            <person name="Shu S."/>
            <person name="Grimwood J."/>
            <person name="Barry K."/>
            <person name="Goodstein D."/>
            <person name="Schmutz J."/>
            <person name="Leebens-Mack J."/>
            <person name="Osbourn A."/>
        </authorList>
    </citation>
    <scope>NUCLEOTIDE SEQUENCE [LARGE SCALE GENOMIC DNA]</scope>
    <source>
        <strain evidence="7">JIC</strain>
    </source>
</reference>
<name>A0AAW1I1R8_SAPOF</name>
<dbReference type="InterPro" id="IPR010264">
    <property type="entry name" value="Self-incomp_S1"/>
</dbReference>
<organism evidence="7 8">
    <name type="scientific">Saponaria officinalis</name>
    <name type="common">Common soapwort</name>
    <name type="synonym">Lychnis saponaria</name>
    <dbReference type="NCBI Taxonomy" id="3572"/>
    <lineage>
        <taxon>Eukaryota</taxon>
        <taxon>Viridiplantae</taxon>
        <taxon>Streptophyta</taxon>
        <taxon>Embryophyta</taxon>
        <taxon>Tracheophyta</taxon>
        <taxon>Spermatophyta</taxon>
        <taxon>Magnoliopsida</taxon>
        <taxon>eudicotyledons</taxon>
        <taxon>Gunneridae</taxon>
        <taxon>Pentapetalae</taxon>
        <taxon>Caryophyllales</taxon>
        <taxon>Caryophyllaceae</taxon>
        <taxon>Caryophylleae</taxon>
        <taxon>Saponaria</taxon>
    </lineage>
</organism>
<feature type="chain" id="PRO_5043095701" description="S-protein homolog" evidence="6">
    <location>
        <begin position="25"/>
        <end position="138"/>
    </location>
</feature>
<evidence type="ECO:0000256" key="3">
    <source>
        <dbReference type="ARBA" id="ARBA00022471"/>
    </source>
</evidence>
<dbReference type="EMBL" id="JBDFQZ010000010">
    <property type="protein sequence ID" value="KAK9683173.1"/>
    <property type="molecule type" value="Genomic_DNA"/>
</dbReference>
<dbReference type="GO" id="GO:0005576">
    <property type="term" value="C:extracellular region"/>
    <property type="evidence" value="ECO:0007669"/>
    <property type="project" value="UniProtKB-SubCell"/>
</dbReference>
<accession>A0AAW1I1R8</accession>
<dbReference type="PANTHER" id="PTHR31232">
    <property type="match status" value="1"/>
</dbReference>
<evidence type="ECO:0000256" key="6">
    <source>
        <dbReference type="RuleBase" id="RU367044"/>
    </source>
</evidence>
<keyword evidence="5 6" id="KW-0732">Signal</keyword>
<comment type="subcellular location">
    <subcellularLocation>
        <location evidence="1 6">Secreted</location>
    </subcellularLocation>
</comment>
<evidence type="ECO:0000256" key="5">
    <source>
        <dbReference type="ARBA" id="ARBA00022729"/>
    </source>
</evidence>
<evidence type="ECO:0000256" key="1">
    <source>
        <dbReference type="ARBA" id="ARBA00004613"/>
    </source>
</evidence>
<proteinExistence type="inferred from homology"/>
<comment type="caution">
    <text evidence="7">The sequence shown here is derived from an EMBL/GenBank/DDBJ whole genome shotgun (WGS) entry which is preliminary data.</text>
</comment>
<dbReference type="Pfam" id="PF05938">
    <property type="entry name" value="Self-incomp_S1"/>
    <property type="match status" value="1"/>
</dbReference>
<dbReference type="AlphaFoldDB" id="A0AAW1I1R8"/>
<protein>
    <recommendedName>
        <fullName evidence="6">S-protein homolog</fullName>
    </recommendedName>
</protein>
<evidence type="ECO:0000313" key="7">
    <source>
        <dbReference type="EMBL" id="KAK9683173.1"/>
    </source>
</evidence>
<dbReference type="PANTHER" id="PTHR31232:SF149">
    <property type="entry name" value="S-PROTEIN HOMOLOG"/>
    <property type="match status" value="1"/>
</dbReference>
<comment type="similarity">
    <text evidence="2 6">Belongs to the plant self-incompatibility (S1) protein family.</text>
</comment>
<evidence type="ECO:0000256" key="2">
    <source>
        <dbReference type="ARBA" id="ARBA00005581"/>
    </source>
</evidence>
<sequence length="138" mass="15934">MNHTNSNILLIVMLISLLINISEAGILTKTIEVRAINALTNGKNVQVHCRSKDDDVGLQDIPKGEEYSFSLEPGVLGNTLYSCDFKWDNNSKKFDIFVQQRDSATCRQEICRWEIKEFGPCLYSYSREKFDICYNWKK</sequence>
<feature type="signal peptide" evidence="6">
    <location>
        <begin position="1"/>
        <end position="24"/>
    </location>
</feature>
<gene>
    <name evidence="7" type="ORF">RND81_10G120900</name>
</gene>
<keyword evidence="4 6" id="KW-0964">Secreted</keyword>